<dbReference type="Gene3D" id="3.40.50.1220">
    <property type="entry name" value="TPP-binding domain"/>
    <property type="match status" value="1"/>
</dbReference>
<dbReference type="Pfam" id="PF00205">
    <property type="entry name" value="TPP_enzyme_M"/>
    <property type="match status" value="1"/>
</dbReference>
<dbReference type="GO" id="GO:0030976">
    <property type="term" value="F:thiamine pyrophosphate binding"/>
    <property type="evidence" value="ECO:0007669"/>
    <property type="project" value="InterPro"/>
</dbReference>
<dbReference type="GO" id="GO:0000287">
    <property type="term" value="F:magnesium ion binding"/>
    <property type="evidence" value="ECO:0007669"/>
    <property type="project" value="InterPro"/>
</dbReference>
<dbReference type="InterPro" id="IPR029035">
    <property type="entry name" value="DHS-like_NAD/FAD-binding_dom"/>
</dbReference>
<comment type="cofactor">
    <cofactor evidence="1">
        <name>thiamine diphosphate</name>
        <dbReference type="ChEBI" id="CHEBI:58937"/>
    </cofactor>
</comment>
<dbReference type="GO" id="GO:0003984">
    <property type="term" value="F:acetolactate synthase activity"/>
    <property type="evidence" value="ECO:0007669"/>
    <property type="project" value="TreeGrafter"/>
</dbReference>
<feature type="domain" description="Thiamine pyrophosphate enzyme TPP-binding" evidence="6">
    <location>
        <begin position="405"/>
        <end position="559"/>
    </location>
</feature>
<dbReference type="CDD" id="cd07035">
    <property type="entry name" value="TPP_PYR_POX_like"/>
    <property type="match status" value="1"/>
</dbReference>
<sequence length="586" mass="62887">MSCDNAQCKGGRMTGGRALAEMLKICGVGPMFGMGGFQMLPFYEGIRALGMEHYLITDENNGALAADAYARMTGRPAVCDGTTGPGAANLATGLIESLNAGVPVIAVVGDTHRAHSWKNMTQEARQMELLRPCVKELIRVEVVARVPELVRRAFAVATSGRPGPVLLDLPEDVMHGDHKFKPEDFYVNERILSAPALRSRPAADGMEAAAALLAQAKRPMILAGGGVHLSWAQQTLNDFAKEFSIPVAYTMSGKGVVADTGELSVGLFGRYSRIANDLMEQADCLFVVGCKLGEIASKRYELPKAGTPIIHLDIVPEEIERWAKTNVALWGDAKETLRELAPMLRKKTGGPVARPEYFAEIKKRKADWYAVARARYESTESPINMGRMMAELNAFMPEDGVLIVDGGFAAHWGALLYDTKGTGRTFIANRGFASIGYGIPAAIGVSLAAKHGGLQGPVVSITGDGGLNMSIGELDTAMRAKTPFILIVVNNAASGYVRALQHAFYGEGHYQSSAITDTDFAAVARSYGCHGIRVEKPEDLQAALRQAAQNKDKPTVVDVVVTRDPGQMLPAADNRALAFRAGDRPV</sequence>
<dbReference type="SUPFAM" id="SSF52518">
    <property type="entry name" value="Thiamin diphosphate-binding fold (THDP-binding)"/>
    <property type="match status" value="2"/>
</dbReference>
<evidence type="ECO:0000259" key="5">
    <source>
        <dbReference type="Pfam" id="PF00205"/>
    </source>
</evidence>
<feature type="domain" description="Thiamine pyrophosphate enzyme N-terminal TPP-binding" evidence="7">
    <location>
        <begin position="13"/>
        <end position="128"/>
    </location>
</feature>
<evidence type="ECO:0000313" key="8">
    <source>
        <dbReference type="EMBL" id="SBV97295.1"/>
    </source>
</evidence>
<reference evidence="8" key="1">
    <citation type="submission" date="2016-04" db="EMBL/GenBank/DDBJ databases">
        <authorList>
            <person name="Evans L.H."/>
            <person name="Alamgir A."/>
            <person name="Owens N."/>
            <person name="Weber N.D."/>
            <person name="Virtaneva K."/>
            <person name="Barbian K."/>
            <person name="Babar A."/>
            <person name="Rosenke K."/>
        </authorList>
    </citation>
    <scope>NUCLEOTIDE SEQUENCE</scope>
    <source>
        <strain evidence="8">86</strain>
    </source>
</reference>
<dbReference type="Pfam" id="PF02776">
    <property type="entry name" value="TPP_enzyme_N"/>
    <property type="match status" value="1"/>
</dbReference>
<dbReference type="InterPro" id="IPR012000">
    <property type="entry name" value="Thiamin_PyroP_enz_cen_dom"/>
</dbReference>
<dbReference type="GO" id="GO:0005948">
    <property type="term" value="C:acetolactate synthase complex"/>
    <property type="evidence" value="ECO:0007669"/>
    <property type="project" value="TreeGrafter"/>
</dbReference>
<evidence type="ECO:0000256" key="1">
    <source>
        <dbReference type="ARBA" id="ARBA00001964"/>
    </source>
</evidence>
<dbReference type="GO" id="GO:0009097">
    <property type="term" value="P:isoleucine biosynthetic process"/>
    <property type="evidence" value="ECO:0007669"/>
    <property type="project" value="TreeGrafter"/>
</dbReference>
<dbReference type="GO" id="GO:0050660">
    <property type="term" value="F:flavin adenine dinucleotide binding"/>
    <property type="evidence" value="ECO:0007669"/>
    <property type="project" value="TreeGrafter"/>
</dbReference>
<evidence type="ECO:0000259" key="6">
    <source>
        <dbReference type="Pfam" id="PF02775"/>
    </source>
</evidence>
<comment type="similarity">
    <text evidence="2 4">Belongs to the TPP enzyme family.</text>
</comment>
<dbReference type="PANTHER" id="PTHR18968">
    <property type="entry name" value="THIAMINE PYROPHOSPHATE ENZYMES"/>
    <property type="match status" value="1"/>
</dbReference>
<dbReference type="GO" id="GO:0009099">
    <property type="term" value="P:L-valine biosynthetic process"/>
    <property type="evidence" value="ECO:0007669"/>
    <property type="project" value="TreeGrafter"/>
</dbReference>
<gene>
    <name evidence="8" type="ORF">KL86DPRO_11192</name>
</gene>
<evidence type="ECO:0000256" key="3">
    <source>
        <dbReference type="ARBA" id="ARBA00023052"/>
    </source>
</evidence>
<evidence type="ECO:0000256" key="2">
    <source>
        <dbReference type="ARBA" id="ARBA00007812"/>
    </source>
</evidence>
<proteinExistence type="inferred from homology"/>
<feature type="domain" description="Thiamine pyrophosphate enzyme central" evidence="5">
    <location>
        <begin position="207"/>
        <end position="340"/>
    </location>
</feature>
<dbReference type="EMBL" id="FLUQ01000001">
    <property type="protein sequence ID" value="SBV97295.1"/>
    <property type="molecule type" value="Genomic_DNA"/>
</dbReference>
<dbReference type="Pfam" id="PF02775">
    <property type="entry name" value="TPP_enzyme_C"/>
    <property type="match status" value="1"/>
</dbReference>
<organism evidence="8">
    <name type="scientific">uncultured delta proteobacterium</name>
    <dbReference type="NCBI Taxonomy" id="34034"/>
    <lineage>
        <taxon>Bacteria</taxon>
        <taxon>Deltaproteobacteria</taxon>
        <taxon>environmental samples</taxon>
    </lineage>
</organism>
<dbReference type="PANTHER" id="PTHR18968:SF166">
    <property type="entry name" value="2-HYDROXYACYL-COA LYASE 2"/>
    <property type="match status" value="1"/>
</dbReference>
<dbReference type="InterPro" id="IPR029061">
    <property type="entry name" value="THDP-binding"/>
</dbReference>
<dbReference type="Gene3D" id="3.40.50.970">
    <property type="match status" value="2"/>
</dbReference>
<protein>
    <submittedName>
        <fullName evidence="8">Putative acetolactate synthase large subunit</fullName>
    </submittedName>
</protein>
<dbReference type="InterPro" id="IPR012001">
    <property type="entry name" value="Thiamin_PyroP_enz_TPP-bd_dom"/>
</dbReference>
<dbReference type="InterPro" id="IPR045229">
    <property type="entry name" value="TPP_enz"/>
</dbReference>
<dbReference type="CDD" id="cd00568">
    <property type="entry name" value="TPP_enzymes"/>
    <property type="match status" value="1"/>
</dbReference>
<accession>A0A212JDF0</accession>
<evidence type="ECO:0000259" key="7">
    <source>
        <dbReference type="Pfam" id="PF02776"/>
    </source>
</evidence>
<dbReference type="AlphaFoldDB" id="A0A212JDF0"/>
<keyword evidence="3 4" id="KW-0786">Thiamine pyrophosphate</keyword>
<dbReference type="SUPFAM" id="SSF52467">
    <property type="entry name" value="DHS-like NAD/FAD-binding domain"/>
    <property type="match status" value="1"/>
</dbReference>
<evidence type="ECO:0000256" key="4">
    <source>
        <dbReference type="RuleBase" id="RU362132"/>
    </source>
</evidence>
<dbReference type="InterPro" id="IPR011766">
    <property type="entry name" value="TPP_enzyme_TPP-bd"/>
</dbReference>
<name>A0A212JDF0_9DELT</name>